<dbReference type="GO" id="GO:0003677">
    <property type="term" value="F:DNA binding"/>
    <property type="evidence" value="ECO:0007669"/>
    <property type="project" value="UniProtKB-KW"/>
</dbReference>
<evidence type="ECO:0000256" key="1">
    <source>
        <dbReference type="SAM" id="Coils"/>
    </source>
</evidence>
<evidence type="ECO:0000256" key="2">
    <source>
        <dbReference type="SAM" id="MobiDB-lite"/>
    </source>
</evidence>
<sequence>MKTLNKTSNKIENNEFNIEEDFKELQNQNKVLIQQIEELTIKLNWYKEQFRLSQQKRFGSSSEKTNPDQLSIFNEAEKESRPENAS</sequence>
<feature type="compositionally biased region" description="Polar residues" evidence="2">
    <location>
        <begin position="55"/>
        <end position="72"/>
    </location>
</feature>
<proteinExistence type="predicted"/>
<organism evidence="4 5">
    <name type="scientific">Garciella nitratireducens DSM 15102</name>
    <dbReference type="NCBI Taxonomy" id="1121911"/>
    <lineage>
        <taxon>Bacteria</taxon>
        <taxon>Bacillati</taxon>
        <taxon>Bacillota</taxon>
        <taxon>Clostridia</taxon>
        <taxon>Eubacteriales</taxon>
        <taxon>Eubacteriaceae</taxon>
        <taxon>Garciella</taxon>
    </lineage>
</organism>
<evidence type="ECO:0000313" key="4">
    <source>
        <dbReference type="EMBL" id="SJZ74757.1"/>
    </source>
</evidence>
<gene>
    <name evidence="4" type="ORF">SAMN02745973_01577</name>
</gene>
<dbReference type="Proteomes" id="UP000196365">
    <property type="component" value="Unassembled WGS sequence"/>
</dbReference>
<name>A0A1T4N6U4_9FIRM</name>
<keyword evidence="4" id="KW-0371">Homeobox</keyword>
<protein>
    <submittedName>
        <fullName evidence="4">Transposase C of IS166 homeodomain-containing protein</fullName>
    </submittedName>
</protein>
<keyword evidence="1" id="KW-0175">Coiled coil</keyword>
<keyword evidence="4" id="KW-0238">DNA-binding</keyword>
<evidence type="ECO:0000313" key="5">
    <source>
        <dbReference type="Proteomes" id="UP000196365"/>
    </source>
</evidence>
<reference evidence="4 5" key="1">
    <citation type="submission" date="2017-02" db="EMBL/GenBank/DDBJ databases">
        <authorList>
            <person name="Peterson S.W."/>
        </authorList>
    </citation>
    <scope>NUCLEOTIDE SEQUENCE [LARGE SCALE GENOMIC DNA]</scope>
    <source>
        <strain evidence="4 5">DSM 15102</strain>
    </source>
</reference>
<feature type="domain" description="Transposase TnpC homeodomain" evidence="3">
    <location>
        <begin position="45"/>
        <end position="75"/>
    </location>
</feature>
<accession>A0A1T4N6U4</accession>
<keyword evidence="5" id="KW-1185">Reference proteome</keyword>
<dbReference type="Pfam" id="PF13007">
    <property type="entry name" value="LZ_Tnp_IS66"/>
    <property type="match status" value="1"/>
</dbReference>
<feature type="region of interest" description="Disordered" evidence="2">
    <location>
        <begin position="55"/>
        <end position="86"/>
    </location>
</feature>
<dbReference type="InterPro" id="IPR024463">
    <property type="entry name" value="Transposase_TnpC_homeodom"/>
</dbReference>
<feature type="coiled-coil region" evidence="1">
    <location>
        <begin position="8"/>
        <end position="49"/>
    </location>
</feature>
<dbReference type="EMBL" id="FUWV01000009">
    <property type="protein sequence ID" value="SJZ74757.1"/>
    <property type="molecule type" value="Genomic_DNA"/>
</dbReference>
<evidence type="ECO:0000259" key="3">
    <source>
        <dbReference type="Pfam" id="PF13007"/>
    </source>
</evidence>
<feature type="compositionally biased region" description="Basic and acidic residues" evidence="2">
    <location>
        <begin position="75"/>
        <end position="86"/>
    </location>
</feature>
<dbReference type="AlphaFoldDB" id="A0A1T4N6U4"/>